<name>A0A8H7V7P2_9FUNG</name>
<evidence type="ECO:0000259" key="1">
    <source>
        <dbReference type="Pfam" id="PF03795"/>
    </source>
</evidence>
<dbReference type="PANTHER" id="PTHR33606">
    <property type="entry name" value="PROTEIN YCII"/>
    <property type="match status" value="1"/>
</dbReference>
<dbReference type="InterPro" id="IPR011008">
    <property type="entry name" value="Dimeric_a/b-barrel"/>
</dbReference>
<dbReference type="Proteomes" id="UP000603453">
    <property type="component" value="Unassembled WGS sequence"/>
</dbReference>
<dbReference type="Pfam" id="PF03795">
    <property type="entry name" value="YCII"/>
    <property type="match status" value="1"/>
</dbReference>
<evidence type="ECO:0000313" key="3">
    <source>
        <dbReference type="Proteomes" id="UP000603453"/>
    </source>
</evidence>
<reference evidence="2" key="1">
    <citation type="submission" date="2020-12" db="EMBL/GenBank/DDBJ databases">
        <title>Metabolic potential, ecology and presence of endohyphal bacteria is reflected in genomic diversity of Mucoromycotina.</title>
        <authorList>
            <person name="Muszewska A."/>
            <person name="Okrasinska A."/>
            <person name="Steczkiewicz K."/>
            <person name="Drgas O."/>
            <person name="Orlowska M."/>
            <person name="Perlinska-Lenart U."/>
            <person name="Aleksandrzak-Piekarczyk T."/>
            <person name="Szatraj K."/>
            <person name="Zielenkiewicz U."/>
            <person name="Pilsyk S."/>
            <person name="Malc E."/>
            <person name="Mieczkowski P."/>
            <person name="Kruszewska J.S."/>
            <person name="Biernat P."/>
            <person name="Pawlowska J."/>
        </authorList>
    </citation>
    <scope>NUCLEOTIDE SEQUENCE</scope>
    <source>
        <strain evidence="2">WA0000017839</strain>
    </source>
</reference>
<dbReference type="OrthoDB" id="5519740at2759"/>
<proteinExistence type="predicted"/>
<evidence type="ECO:0000313" key="2">
    <source>
        <dbReference type="EMBL" id="KAG2210290.1"/>
    </source>
</evidence>
<sequence>MFNLVSKSRAFSTFRAVQAPKQFVVILRDYTDPGALQRRLDTRDRHLKDALEAQDKSILNLGGAILDNHDSRKMKGSVLVISADSKEDIEKMILNDPYYDAKVWEKWEILPVNLAIGKITK</sequence>
<dbReference type="AlphaFoldDB" id="A0A8H7V7P2"/>
<dbReference type="EMBL" id="JAEPRD010000012">
    <property type="protein sequence ID" value="KAG2210290.1"/>
    <property type="molecule type" value="Genomic_DNA"/>
</dbReference>
<dbReference type="SUPFAM" id="SSF54909">
    <property type="entry name" value="Dimeric alpha+beta barrel"/>
    <property type="match status" value="1"/>
</dbReference>
<comment type="caution">
    <text evidence="2">The sequence shown here is derived from an EMBL/GenBank/DDBJ whole genome shotgun (WGS) entry which is preliminary data.</text>
</comment>
<dbReference type="InterPro" id="IPR051807">
    <property type="entry name" value="Sec-metab_biosynth-assoc"/>
</dbReference>
<keyword evidence="3" id="KW-1185">Reference proteome</keyword>
<dbReference type="PANTHER" id="PTHR33606:SF3">
    <property type="entry name" value="PROTEIN YCII"/>
    <property type="match status" value="1"/>
</dbReference>
<dbReference type="Gene3D" id="3.30.70.1060">
    <property type="entry name" value="Dimeric alpha+beta barrel"/>
    <property type="match status" value="1"/>
</dbReference>
<accession>A0A8H7V7P2</accession>
<feature type="domain" description="YCII-related" evidence="1">
    <location>
        <begin position="29"/>
        <end position="112"/>
    </location>
</feature>
<protein>
    <recommendedName>
        <fullName evidence="1">YCII-related domain-containing protein</fullName>
    </recommendedName>
</protein>
<dbReference type="InterPro" id="IPR005545">
    <property type="entry name" value="YCII"/>
</dbReference>
<organism evidence="2 3">
    <name type="scientific">Mucor saturninus</name>
    <dbReference type="NCBI Taxonomy" id="64648"/>
    <lineage>
        <taxon>Eukaryota</taxon>
        <taxon>Fungi</taxon>
        <taxon>Fungi incertae sedis</taxon>
        <taxon>Mucoromycota</taxon>
        <taxon>Mucoromycotina</taxon>
        <taxon>Mucoromycetes</taxon>
        <taxon>Mucorales</taxon>
        <taxon>Mucorineae</taxon>
        <taxon>Mucoraceae</taxon>
        <taxon>Mucor</taxon>
    </lineage>
</organism>
<gene>
    <name evidence="2" type="ORF">INT47_003275</name>
</gene>